<evidence type="ECO:0000313" key="3">
    <source>
        <dbReference type="Proteomes" id="UP000076268"/>
    </source>
</evidence>
<feature type="transmembrane region" description="Helical" evidence="1">
    <location>
        <begin position="37"/>
        <end position="62"/>
    </location>
</feature>
<keyword evidence="1" id="KW-0812">Transmembrane</keyword>
<keyword evidence="1" id="KW-1133">Transmembrane helix</keyword>
<dbReference type="Proteomes" id="UP000076268">
    <property type="component" value="Unassembled WGS sequence"/>
</dbReference>
<proteinExistence type="predicted"/>
<evidence type="ECO:0000313" key="2">
    <source>
        <dbReference type="EMBL" id="KYZ77387.1"/>
    </source>
</evidence>
<name>A0A154BU17_ANASB</name>
<reference evidence="2 3" key="1">
    <citation type="submission" date="2016-02" db="EMBL/GenBank/DDBJ databases">
        <title>Anaerosporomusa subterraneum gen. nov., sp. nov., a spore-forming obligate anaerobe isolated from saprolite.</title>
        <authorList>
            <person name="Choi J.K."/>
            <person name="Shah M."/>
            <person name="Yee N."/>
        </authorList>
    </citation>
    <scope>NUCLEOTIDE SEQUENCE [LARGE SCALE GENOMIC DNA]</scope>
    <source>
        <strain evidence="2 3">RU4</strain>
    </source>
</reference>
<comment type="caution">
    <text evidence="2">The sequence shown here is derived from an EMBL/GenBank/DDBJ whole genome shotgun (WGS) entry which is preliminary data.</text>
</comment>
<dbReference type="RefSeq" id="WP_066239631.1">
    <property type="nucleotide sequence ID" value="NZ_LSGP01000013.1"/>
</dbReference>
<keyword evidence="3" id="KW-1185">Reference proteome</keyword>
<protein>
    <submittedName>
        <fullName evidence="2">Uncharacterized protein</fullName>
    </submittedName>
</protein>
<dbReference type="AlphaFoldDB" id="A0A154BU17"/>
<keyword evidence="1" id="KW-0472">Membrane</keyword>
<sequence length="63" mass="6933">MILLLAAICFCLAIFIYWKLYRLDQDPNVPGPVSHVIIPAVAYPVIVLLIAITLAALAYSLFS</sequence>
<dbReference type="EMBL" id="LSGP01000013">
    <property type="protein sequence ID" value="KYZ77387.1"/>
    <property type="molecule type" value="Genomic_DNA"/>
</dbReference>
<accession>A0A154BU17</accession>
<evidence type="ECO:0000256" key="1">
    <source>
        <dbReference type="SAM" id="Phobius"/>
    </source>
</evidence>
<gene>
    <name evidence="2" type="ORF">AXX12_04515</name>
</gene>
<organism evidence="2 3">
    <name type="scientific">Anaerosporomusa subterranea</name>
    <dbReference type="NCBI Taxonomy" id="1794912"/>
    <lineage>
        <taxon>Bacteria</taxon>
        <taxon>Bacillati</taxon>
        <taxon>Bacillota</taxon>
        <taxon>Negativicutes</taxon>
        <taxon>Acetonemataceae</taxon>
        <taxon>Anaerosporomusa</taxon>
    </lineage>
</organism>